<comment type="catalytic activity">
    <reaction evidence="4 5">
        <text>an aliphatic primary amide = an aliphatic nitrile + H2O</text>
        <dbReference type="Rhea" id="RHEA:12673"/>
        <dbReference type="ChEBI" id="CHEBI:15377"/>
        <dbReference type="ChEBI" id="CHEBI:65285"/>
        <dbReference type="ChEBI" id="CHEBI:80291"/>
        <dbReference type="EC" id="4.2.1.84"/>
    </reaction>
</comment>
<dbReference type="RefSeq" id="WP_178013833.1">
    <property type="nucleotide sequence ID" value="NZ_CP058316.1"/>
</dbReference>
<keyword evidence="3 5" id="KW-0456">Lyase</keyword>
<dbReference type="InterPro" id="IPR042262">
    <property type="entry name" value="CN_hydtase_beta_C"/>
</dbReference>
<dbReference type="Pfam" id="PF21006">
    <property type="entry name" value="NHase_beta_N"/>
    <property type="match status" value="1"/>
</dbReference>
<name>A0A7D5IU68_9MICO</name>
<dbReference type="Pfam" id="PF02211">
    <property type="entry name" value="NHase_beta_C"/>
    <property type="match status" value="1"/>
</dbReference>
<accession>A0A7D5IU68</accession>
<dbReference type="InterPro" id="IPR024690">
    <property type="entry name" value="CN_hydtase_beta_dom_C"/>
</dbReference>
<gene>
    <name evidence="8" type="primary">nthB</name>
    <name evidence="8" type="ORF">HW566_13930</name>
</gene>
<dbReference type="Proteomes" id="UP000509638">
    <property type="component" value="Chromosome"/>
</dbReference>
<evidence type="ECO:0000256" key="3">
    <source>
        <dbReference type="ARBA" id="ARBA00023239"/>
    </source>
</evidence>
<organism evidence="8 9">
    <name type="scientific">Microbacterium oleivorans</name>
    <dbReference type="NCBI Taxonomy" id="273677"/>
    <lineage>
        <taxon>Bacteria</taxon>
        <taxon>Bacillati</taxon>
        <taxon>Actinomycetota</taxon>
        <taxon>Actinomycetes</taxon>
        <taxon>Micrococcales</taxon>
        <taxon>Microbacteriaceae</taxon>
        <taxon>Microbacterium</taxon>
    </lineage>
</organism>
<evidence type="ECO:0000256" key="5">
    <source>
        <dbReference type="PIRNR" id="PIRNR001427"/>
    </source>
</evidence>
<evidence type="ECO:0000313" key="9">
    <source>
        <dbReference type="Proteomes" id="UP000509638"/>
    </source>
</evidence>
<dbReference type="NCBIfam" id="TIGR03888">
    <property type="entry name" value="nitrile_beta"/>
    <property type="match status" value="1"/>
</dbReference>
<dbReference type="GO" id="GO:0046914">
    <property type="term" value="F:transition metal ion binding"/>
    <property type="evidence" value="ECO:0007669"/>
    <property type="project" value="InterPro"/>
</dbReference>
<proteinExistence type="inferred from homology"/>
<dbReference type="Gene3D" id="1.10.472.20">
    <property type="entry name" value="Nitrile hydratase, beta subunit"/>
    <property type="match status" value="1"/>
</dbReference>
<feature type="domain" description="Nitrile hydratase beta subunit" evidence="6">
    <location>
        <begin position="127"/>
        <end position="222"/>
    </location>
</feature>
<dbReference type="PIRSF" id="PIRSF001427">
    <property type="entry name" value="NHase_beta"/>
    <property type="match status" value="1"/>
</dbReference>
<protein>
    <recommendedName>
        <fullName evidence="5">Nitrile hydratase subunit beta</fullName>
        <shortName evidence="5">NHase</shortName>
        <ecNumber evidence="5">4.2.1.84</ecNumber>
    </recommendedName>
</protein>
<evidence type="ECO:0000313" key="8">
    <source>
        <dbReference type="EMBL" id="QLD12774.1"/>
    </source>
</evidence>
<dbReference type="EMBL" id="CP058316">
    <property type="protein sequence ID" value="QLD12774.1"/>
    <property type="molecule type" value="Genomic_DNA"/>
</dbReference>
<evidence type="ECO:0000259" key="6">
    <source>
        <dbReference type="Pfam" id="PF02211"/>
    </source>
</evidence>
<evidence type="ECO:0000256" key="1">
    <source>
        <dbReference type="ARBA" id="ARBA00004042"/>
    </source>
</evidence>
<evidence type="ECO:0000259" key="7">
    <source>
        <dbReference type="Pfam" id="PF21006"/>
    </source>
</evidence>
<dbReference type="InterPro" id="IPR003168">
    <property type="entry name" value="Nitrile_hydratase_bsu"/>
</dbReference>
<reference evidence="8 9" key="1">
    <citation type="submission" date="2020-06" db="EMBL/GenBank/DDBJ databases">
        <authorList>
            <person name="Jo H."/>
        </authorList>
    </citation>
    <scope>NUCLEOTIDE SEQUENCE [LARGE SCALE GENOMIC DNA]</scope>
    <source>
        <strain evidence="8 9">I46</strain>
    </source>
</reference>
<sequence length="228" mass="25102">MNGIHDVGGMDGLGPIDPEADEPVFHAEWERAAFAMFSQGFAGGYFNIDQFRYGIEQMRPVDYLTHAYYAHWMHSFEHYMTAKDIDAAELERRTQFYLENVDAPLPATVNDALESLVEVIAANGASARRAVAVAPRYAVGDVVRVLDSVPFDHTRRAAYVRGRSGTIVTVHGAFVYPDTAGNGGGEDPQHVYTVRFAAESLFGVGIGNPNDSVYVDLWEPYLLQPIAA</sequence>
<dbReference type="EC" id="4.2.1.84" evidence="5"/>
<dbReference type="AlphaFoldDB" id="A0A7D5IU68"/>
<dbReference type="Gene3D" id="2.30.30.50">
    <property type="match status" value="1"/>
</dbReference>
<dbReference type="GO" id="GO:0018822">
    <property type="term" value="F:nitrile hydratase activity"/>
    <property type="evidence" value="ECO:0007669"/>
    <property type="project" value="UniProtKB-EC"/>
</dbReference>
<comment type="function">
    <text evidence="1 5">NHase catalyzes the hydration of various nitrile compounds to the corresponding amides.</text>
</comment>
<dbReference type="SUPFAM" id="SSF50090">
    <property type="entry name" value="Electron transport accessory proteins"/>
    <property type="match status" value="1"/>
</dbReference>
<comment type="similarity">
    <text evidence="2 5">Belongs to the nitrile hydratase subunit beta family.</text>
</comment>
<feature type="domain" description="Nitrile hydratase beta subunit-like N-terminal" evidence="7">
    <location>
        <begin position="1"/>
        <end position="108"/>
    </location>
</feature>
<evidence type="ECO:0000256" key="4">
    <source>
        <dbReference type="ARBA" id="ARBA00044877"/>
    </source>
</evidence>
<dbReference type="InterPro" id="IPR008990">
    <property type="entry name" value="Elect_transpt_acc-like_dom_sf"/>
</dbReference>
<dbReference type="InterPro" id="IPR049054">
    <property type="entry name" value="CN_hydtase_beta-like_N"/>
</dbReference>
<evidence type="ECO:0000256" key="2">
    <source>
        <dbReference type="ARBA" id="ARBA00009098"/>
    </source>
</evidence>